<protein>
    <submittedName>
        <fullName evidence="1">Uncharacterized protein</fullName>
    </submittedName>
</protein>
<comment type="caution">
    <text evidence="1">The sequence shown here is derived from an EMBL/GenBank/DDBJ whole genome shotgun (WGS) entry which is preliminary data.</text>
</comment>
<evidence type="ECO:0000313" key="2">
    <source>
        <dbReference type="Proteomes" id="UP000197535"/>
    </source>
</evidence>
<dbReference type="EMBL" id="LSTO01000001">
    <property type="protein sequence ID" value="OWW22661.1"/>
    <property type="molecule type" value="Genomic_DNA"/>
</dbReference>
<name>A0A254TJ51_9BURK</name>
<accession>A0A254TJ51</accession>
<proteinExistence type="predicted"/>
<evidence type="ECO:0000313" key="1">
    <source>
        <dbReference type="EMBL" id="OWW22661.1"/>
    </source>
</evidence>
<dbReference type="Proteomes" id="UP000197535">
    <property type="component" value="Unassembled WGS sequence"/>
</dbReference>
<dbReference type="AlphaFoldDB" id="A0A254TJ51"/>
<sequence>MTDKVFFEDRNGTRIGPYKTKFGADRITVFQDELQVAEGDRVIQPLADGSEQAYLVDGVAYGAARRNVPGHFSITIKKEAASSAPGTPAMRTALNESVSDQAGNNEHAAALVRSLATGIENANFPREQRDEARRLLETLIAHPVVAAVLGGA</sequence>
<keyword evidence="2" id="KW-1185">Reference proteome</keyword>
<reference evidence="1 2" key="1">
    <citation type="submission" date="2016-02" db="EMBL/GenBank/DDBJ databases">
        <authorList>
            <person name="Wen L."/>
            <person name="He K."/>
            <person name="Yang H."/>
        </authorList>
    </citation>
    <scope>NUCLEOTIDE SEQUENCE [LARGE SCALE GENOMIC DNA]</scope>
    <source>
        <strain evidence="1 2">TSA40</strain>
    </source>
</reference>
<gene>
    <name evidence="1" type="ORF">AYR66_27330</name>
</gene>
<organism evidence="1 2">
    <name type="scientific">Noviherbaspirillum denitrificans</name>
    <dbReference type="NCBI Taxonomy" id="1968433"/>
    <lineage>
        <taxon>Bacteria</taxon>
        <taxon>Pseudomonadati</taxon>
        <taxon>Pseudomonadota</taxon>
        <taxon>Betaproteobacteria</taxon>
        <taxon>Burkholderiales</taxon>
        <taxon>Oxalobacteraceae</taxon>
        <taxon>Noviherbaspirillum</taxon>
    </lineage>
</organism>